<sequence length="198" mass="21568">MRPPPSSVAAKNESPEYPVLSSTSTPTCNPHTCRWKPYSNSNNDFEANTILVLIILFCALTCALALNAAIRCFLRGSSQQRSPESSDRLSAHQRKPTIEVAETSLVAAPTLVYSAGMKLAGEEAECVICLSEFVEGDVIQVLERCKHGFHVQCIQQWLSSHHSCPTCRCTCLSSSPSSQQLIHHNSQLAVPQTGLSIL</sequence>
<evidence type="ECO:0000313" key="2">
    <source>
        <dbReference type="Proteomes" id="UP001164250"/>
    </source>
</evidence>
<name>A0ACC1BYP8_9ROSI</name>
<dbReference type="EMBL" id="CM047898">
    <property type="protein sequence ID" value="KAJ0104977.1"/>
    <property type="molecule type" value="Genomic_DNA"/>
</dbReference>
<protein>
    <submittedName>
        <fullName evidence="1">Uncharacterized protein</fullName>
    </submittedName>
</protein>
<gene>
    <name evidence="1" type="ORF">Patl1_17356</name>
</gene>
<organism evidence="1 2">
    <name type="scientific">Pistacia atlantica</name>
    <dbReference type="NCBI Taxonomy" id="434234"/>
    <lineage>
        <taxon>Eukaryota</taxon>
        <taxon>Viridiplantae</taxon>
        <taxon>Streptophyta</taxon>
        <taxon>Embryophyta</taxon>
        <taxon>Tracheophyta</taxon>
        <taxon>Spermatophyta</taxon>
        <taxon>Magnoliopsida</taxon>
        <taxon>eudicotyledons</taxon>
        <taxon>Gunneridae</taxon>
        <taxon>Pentapetalae</taxon>
        <taxon>rosids</taxon>
        <taxon>malvids</taxon>
        <taxon>Sapindales</taxon>
        <taxon>Anacardiaceae</taxon>
        <taxon>Pistacia</taxon>
    </lineage>
</organism>
<reference evidence="2" key="1">
    <citation type="journal article" date="2023" name="G3 (Bethesda)">
        <title>Genome assembly and association tests identify interacting loci associated with vigor, precocity, and sex in interspecific pistachio rootstocks.</title>
        <authorList>
            <person name="Palmer W."/>
            <person name="Jacygrad E."/>
            <person name="Sagayaradj S."/>
            <person name="Cavanaugh K."/>
            <person name="Han R."/>
            <person name="Bertier L."/>
            <person name="Beede B."/>
            <person name="Kafkas S."/>
            <person name="Golino D."/>
            <person name="Preece J."/>
            <person name="Michelmore R."/>
        </authorList>
    </citation>
    <scope>NUCLEOTIDE SEQUENCE [LARGE SCALE GENOMIC DNA]</scope>
</reference>
<comment type="caution">
    <text evidence="1">The sequence shown here is derived from an EMBL/GenBank/DDBJ whole genome shotgun (WGS) entry which is preliminary data.</text>
</comment>
<evidence type="ECO:0000313" key="1">
    <source>
        <dbReference type="EMBL" id="KAJ0104977.1"/>
    </source>
</evidence>
<proteinExistence type="predicted"/>
<dbReference type="Proteomes" id="UP001164250">
    <property type="component" value="Chromosome 2"/>
</dbReference>
<accession>A0ACC1BYP8</accession>
<keyword evidence="2" id="KW-1185">Reference proteome</keyword>